<sequence>MYVCIGVCEGVRPGLGGCGRTKRTALDRRRSKGVARMGRRQGDGPGDEPHTVRSKYPYYAMIS</sequence>
<evidence type="ECO:0000256" key="1">
    <source>
        <dbReference type="SAM" id="MobiDB-lite"/>
    </source>
</evidence>
<organism evidence="2 3">
    <name type="scientific">Helianthus annuus</name>
    <name type="common">Common sunflower</name>
    <dbReference type="NCBI Taxonomy" id="4232"/>
    <lineage>
        <taxon>Eukaryota</taxon>
        <taxon>Viridiplantae</taxon>
        <taxon>Streptophyta</taxon>
        <taxon>Embryophyta</taxon>
        <taxon>Tracheophyta</taxon>
        <taxon>Spermatophyta</taxon>
        <taxon>Magnoliopsida</taxon>
        <taxon>eudicotyledons</taxon>
        <taxon>Gunneridae</taxon>
        <taxon>Pentapetalae</taxon>
        <taxon>asterids</taxon>
        <taxon>campanulids</taxon>
        <taxon>Asterales</taxon>
        <taxon>Asteraceae</taxon>
        <taxon>Asteroideae</taxon>
        <taxon>Heliantheae alliance</taxon>
        <taxon>Heliantheae</taxon>
        <taxon>Helianthus</taxon>
    </lineage>
</organism>
<evidence type="ECO:0000313" key="3">
    <source>
        <dbReference type="Proteomes" id="UP000215914"/>
    </source>
</evidence>
<comment type="caution">
    <text evidence="2">The sequence shown here is derived from an EMBL/GenBank/DDBJ whole genome shotgun (WGS) entry which is preliminary data.</text>
</comment>
<evidence type="ECO:0000313" key="2">
    <source>
        <dbReference type="EMBL" id="KAF5810592.1"/>
    </source>
</evidence>
<dbReference type="Proteomes" id="UP000215914">
    <property type="component" value="Unassembled WGS sequence"/>
</dbReference>
<reference evidence="2" key="1">
    <citation type="journal article" date="2017" name="Nature">
        <title>The sunflower genome provides insights into oil metabolism, flowering and Asterid evolution.</title>
        <authorList>
            <person name="Badouin H."/>
            <person name="Gouzy J."/>
            <person name="Grassa C.J."/>
            <person name="Murat F."/>
            <person name="Staton S.E."/>
            <person name="Cottret L."/>
            <person name="Lelandais-Briere C."/>
            <person name="Owens G.L."/>
            <person name="Carrere S."/>
            <person name="Mayjonade B."/>
            <person name="Legrand L."/>
            <person name="Gill N."/>
            <person name="Kane N.C."/>
            <person name="Bowers J.E."/>
            <person name="Hubner S."/>
            <person name="Bellec A."/>
            <person name="Berard A."/>
            <person name="Berges H."/>
            <person name="Blanchet N."/>
            <person name="Boniface M.C."/>
            <person name="Brunel D."/>
            <person name="Catrice O."/>
            <person name="Chaidir N."/>
            <person name="Claudel C."/>
            <person name="Donnadieu C."/>
            <person name="Faraut T."/>
            <person name="Fievet G."/>
            <person name="Helmstetter N."/>
            <person name="King M."/>
            <person name="Knapp S.J."/>
            <person name="Lai Z."/>
            <person name="Le Paslier M.C."/>
            <person name="Lippi Y."/>
            <person name="Lorenzon L."/>
            <person name="Mandel J.R."/>
            <person name="Marage G."/>
            <person name="Marchand G."/>
            <person name="Marquand E."/>
            <person name="Bret-Mestries E."/>
            <person name="Morien E."/>
            <person name="Nambeesan S."/>
            <person name="Nguyen T."/>
            <person name="Pegot-Espagnet P."/>
            <person name="Pouilly N."/>
            <person name="Raftis F."/>
            <person name="Sallet E."/>
            <person name="Schiex T."/>
            <person name="Thomas J."/>
            <person name="Vandecasteele C."/>
            <person name="Vares D."/>
            <person name="Vear F."/>
            <person name="Vautrin S."/>
            <person name="Crespi M."/>
            <person name="Mangin B."/>
            <person name="Burke J.M."/>
            <person name="Salse J."/>
            <person name="Munos S."/>
            <person name="Vincourt P."/>
            <person name="Rieseberg L.H."/>
            <person name="Langlade N.B."/>
        </authorList>
    </citation>
    <scope>NUCLEOTIDE SEQUENCE</scope>
    <source>
        <tissue evidence="2">Leaves</tissue>
    </source>
</reference>
<keyword evidence="3" id="KW-1185">Reference proteome</keyword>
<proteinExistence type="predicted"/>
<accession>A0A9K3NRM6</accession>
<dbReference type="Gramene" id="mRNA:HanXRQr2_Chr04g0171371">
    <property type="protein sequence ID" value="CDS:HanXRQr2_Chr04g0171371.1"/>
    <property type="gene ID" value="HanXRQr2_Chr04g0171371"/>
</dbReference>
<dbReference type="AlphaFoldDB" id="A0A9K3NRM6"/>
<feature type="region of interest" description="Disordered" evidence="1">
    <location>
        <begin position="22"/>
        <end position="52"/>
    </location>
</feature>
<protein>
    <submittedName>
        <fullName evidence="2">Uncharacterized protein</fullName>
    </submittedName>
</protein>
<dbReference type="EMBL" id="MNCJ02000319">
    <property type="protein sequence ID" value="KAF5810592.1"/>
    <property type="molecule type" value="Genomic_DNA"/>
</dbReference>
<gene>
    <name evidence="2" type="ORF">HanXRQr2_Chr04g0171371</name>
</gene>
<reference evidence="2" key="2">
    <citation type="submission" date="2020-06" db="EMBL/GenBank/DDBJ databases">
        <title>Helianthus annuus Genome sequencing and assembly Release 2.</title>
        <authorList>
            <person name="Gouzy J."/>
            <person name="Langlade N."/>
            <person name="Munos S."/>
        </authorList>
    </citation>
    <scope>NUCLEOTIDE SEQUENCE</scope>
    <source>
        <tissue evidence="2">Leaves</tissue>
    </source>
</reference>
<name>A0A9K3NRM6_HELAN</name>
<feature type="compositionally biased region" description="Basic residues" evidence="1">
    <location>
        <begin position="29"/>
        <end position="39"/>
    </location>
</feature>